<accession>A0AAV7WP12</accession>
<gene>
    <name evidence="2" type="ORF">NDU88_003401</name>
</gene>
<dbReference type="EMBL" id="JANPWB010000001">
    <property type="protein sequence ID" value="KAJ1215794.1"/>
    <property type="molecule type" value="Genomic_DNA"/>
</dbReference>
<evidence type="ECO:0000313" key="3">
    <source>
        <dbReference type="Proteomes" id="UP001066276"/>
    </source>
</evidence>
<feature type="region of interest" description="Disordered" evidence="1">
    <location>
        <begin position="1"/>
        <end position="106"/>
    </location>
</feature>
<name>A0AAV7WP12_PLEWA</name>
<feature type="compositionally biased region" description="Polar residues" evidence="1">
    <location>
        <begin position="70"/>
        <end position="101"/>
    </location>
</feature>
<dbReference type="AlphaFoldDB" id="A0AAV7WP12"/>
<evidence type="ECO:0000256" key="1">
    <source>
        <dbReference type="SAM" id="MobiDB-lite"/>
    </source>
</evidence>
<protein>
    <submittedName>
        <fullName evidence="2">Uncharacterized protein</fullName>
    </submittedName>
</protein>
<organism evidence="2 3">
    <name type="scientific">Pleurodeles waltl</name>
    <name type="common">Iberian ribbed newt</name>
    <dbReference type="NCBI Taxonomy" id="8319"/>
    <lineage>
        <taxon>Eukaryota</taxon>
        <taxon>Metazoa</taxon>
        <taxon>Chordata</taxon>
        <taxon>Craniata</taxon>
        <taxon>Vertebrata</taxon>
        <taxon>Euteleostomi</taxon>
        <taxon>Amphibia</taxon>
        <taxon>Batrachia</taxon>
        <taxon>Caudata</taxon>
        <taxon>Salamandroidea</taxon>
        <taxon>Salamandridae</taxon>
        <taxon>Pleurodelinae</taxon>
        <taxon>Pleurodeles</taxon>
    </lineage>
</organism>
<reference evidence="2" key="1">
    <citation type="journal article" date="2022" name="bioRxiv">
        <title>Sequencing and chromosome-scale assembly of the giantPleurodeles waltlgenome.</title>
        <authorList>
            <person name="Brown T."/>
            <person name="Elewa A."/>
            <person name="Iarovenko S."/>
            <person name="Subramanian E."/>
            <person name="Araus A.J."/>
            <person name="Petzold A."/>
            <person name="Susuki M."/>
            <person name="Suzuki K.-i.T."/>
            <person name="Hayashi T."/>
            <person name="Toyoda A."/>
            <person name="Oliveira C."/>
            <person name="Osipova E."/>
            <person name="Leigh N.D."/>
            <person name="Simon A."/>
            <person name="Yun M.H."/>
        </authorList>
    </citation>
    <scope>NUCLEOTIDE SEQUENCE</scope>
    <source>
        <strain evidence="2">20211129_DDA</strain>
        <tissue evidence="2">Liver</tissue>
    </source>
</reference>
<keyword evidence="3" id="KW-1185">Reference proteome</keyword>
<dbReference type="Proteomes" id="UP001066276">
    <property type="component" value="Chromosome 1_1"/>
</dbReference>
<comment type="caution">
    <text evidence="2">The sequence shown here is derived from an EMBL/GenBank/DDBJ whole genome shotgun (WGS) entry which is preliminary data.</text>
</comment>
<sequence length="249" mass="27555">MPKKKPPPKFFFVKCRKETPTPPRTNTQRQTGLLQLTANAQKGLPRAAAANRSGVSPQVKGTRKEMNDPAGTTTNRNDGPTGTTHGRPQIQESSKANSNGRSRVGGSACEDQALIASVKMCKQIKELKASQAIEIAAFHAKLSKIEENMTERPERLKEPKSGISGLEDQVTTMQEEASQFPKQSKGLCSENIEYKHSKDRLNKMLRRKKIKKAYARRVGGLKRFDSSLQNLDFIEKVGPELVVLPPATF</sequence>
<evidence type="ECO:0000313" key="2">
    <source>
        <dbReference type="EMBL" id="KAJ1215794.1"/>
    </source>
</evidence>
<proteinExistence type="predicted"/>